<feature type="transmembrane region" description="Helical" evidence="1">
    <location>
        <begin position="12"/>
        <end position="40"/>
    </location>
</feature>
<dbReference type="RefSeq" id="WP_193928748.1">
    <property type="nucleotide sequence ID" value="NZ_JADEYC010000019.1"/>
</dbReference>
<comment type="caution">
    <text evidence="2">The sequence shown here is derived from an EMBL/GenBank/DDBJ whole genome shotgun (WGS) entry which is preliminary data.</text>
</comment>
<feature type="transmembrane region" description="Helical" evidence="1">
    <location>
        <begin position="201"/>
        <end position="224"/>
    </location>
</feature>
<sequence>MNRVLNIARVQLLTPVSSIALPWLILALSMAINLAIFALLRDEESATTGGLSTLYIFVFVAALMIVREHFPFSLGLSVTRRMFFAATAGRAVAEALVYGAVLLVLALIERATGGWGVQMTFFDLPYLQELGPVLRLLSYAGPLLLMSFLGIFIGTLTKRWGNTGMFTVTAAALIVLGGGSVLMTLQQWWGPFGTWILAQPVATLTIGYPVLLAALLAGGGYLVLRRTTP</sequence>
<dbReference type="AlphaFoldDB" id="A0A929B8Q7"/>
<feature type="transmembrane region" description="Helical" evidence="1">
    <location>
        <begin position="168"/>
        <end position="189"/>
    </location>
</feature>
<keyword evidence="3" id="KW-1185">Reference proteome</keyword>
<accession>A0A929B8Q7</accession>
<keyword evidence="1" id="KW-0812">Transmembrane</keyword>
<name>A0A929B8Q7_9PSEU</name>
<keyword evidence="1" id="KW-0472">Membrane</keyword>
<keyword evidence="1" id="KW-1133">Transmembrane helix</keyword>
<dbReference type="Proteomes" id="UP000598360">
    <property type="component" value="Unassembled WGS sequence"/>
</dbReference>
<feature type="transmembrane region" description="Helical" evidence="1">
    <location>
        <begin position="136"/>
        <end position="156"/>
    </location>
</feature>
<evidence type="ECO:0000313" key="2">
    <source>
        <dbReference type="EMBL" id="MBE9375317.1"/>
    </source>
</evidence>
<proteinExistence type="predicted"/>
<gene>
    <name evidence="2" type="ORF">IQ251_12765</name>
</gene>
<feature type="transmembrane region" description="Helical" evidence="1">
    <location>
        <begin position="87"/>
        <end position="108"/>
    </location>
</feature>
<evidence type="ECO:0000313" key="3">
    <source>
        <dbReference type="Proteomes" id="UP000598360"/>
    </source>
</evidence>
<dbReference type="EMBL" id="JADEYC010000019">
    <property type="protein sequence ID" value="MBE9375317.1"/>
    <property type="molecule type" value="Genomic_DNA"/>
</dbReference>
<reference evidence="2" key="1">
    <citation type="submission" date="2020-10" db="EMBL/GenBank/DDBJ databases">
        <title>Diversity and distribution of actinomycetes associated with coral in the coast of Hainan.</title>
        <authorList>
            <person name="Li F."/>
        </authorList>
    </citation>
    <scope>NUCLEOTIDE SEQUENCE</scope>
    <source>
        <strain evidence="2">HNM0983</strain>
    </source>
</reference>
<evidence type="ECO:0000256" key="1">
    <source>
        <dbReference type="SAM" id="Phobius"/>
    </source>
</evidence>
<protein>
    <submittedName>
        <fullName evidence="2">Uncharacterized protein</fullName>
    </submittedName>
</protein>
<organism evidence="2 3">
    <name type="scientific">Saccharopolyspora montiporae</name>
    <dbReference type="NCBI Taxonomy" id="2781240"/>
    <lineage>
        <taxon>Bacteria</taxon>
        <taxon>Bacillati</taxon>
        <taxon>Actinomycetota</taxon>
        <taxon>Actinomycetes</taxon>
        <taxon>Pseudonocardiales</taxon>
        <taxon>Pseudonocardiaceae</taxon>
        <taxon>Saccharopolyspora</taxon>
    </lineage>
</organism>